<dbReference type="Proteomes" id="UP000823674">
    <property type="component" value="Chromosome A07"/>
</dbReference>
<keyword evidence="2" id="KW-1185">Reference proteome</keyword>
<protein>
    <recommendedName>
        <fullName evidence="3">DUF4283 domain-containing protein</fullName>
    </recommendedName>
</protein>
<accession>A0ABQ7KX84</accession>
<evidence type="ECO:0008006" key="3">
    <source>
        <dbReference type="Google" id="ProtNLM"/>
    </source>
</evidence>
<dbReference type="EMBL" id="JADBGQ010000009">
    <property type="protein sequence ID" value="KAG5378095.1"/>
    <property type="molecule type" value="Genomic_DNA"/>
</dbReference>
<comment type="caution">
    <text evidence="1">The sequence shown here is derived from an EMBL/GenBank/DDBJ whole genome shotgun (WGS) entry which is preliminary data.</text>
</comment>
<gene>
    <name evidence="1" type="primary">A07g501880.1_BraROA</name>
    <name evidence="1" type="ORF">IGI04_025937</name>
</gene>
<reference evidence="1 2" key="1">
    <citation type="submission" date="2021-03" db="EMBL/GenBank/DDBJ databases">
        <authorList>
            <person name="King G.J."/>
            <person name="Bancroft I."/>
            <person name="Baten A."/>
            <person name="Bloomfield J."/>
            <person name="Borpatragohain P."/>
            <person name="He Z."/>
            <person name="Irish N."/>
            <person name="Irwin J."/>
            <person name="Liu K."/>
            <person name="Mauleon R.P."/>
            <person name="Moore J."/>
            <person name="Morris R."/>
            <person name="Ostergaard L."/>
            <person name="Wang B."/>
            <person name="Wells R."/>
        </authorList>
    </citation>
    <scope>NUCLEOTIDE SEQUENCE [LARGE SCALE GENOMIC DNA]</scope>
    <source>
        <strain evidence="1">R-o-18</strain>
        <tissue evidence="1">Leaf</tissue>
    </source>
</reference>
<organism evidence="1 2">
    <name type="scientific">Brassica rapa subsp. trilocularis</name>
    <dbReference type="NCBI Taxonomy" id="1813537"/>
    <lineage>
        <taxon>Eukaryota</taxon>
        <taxon>Viridiplantae</taxon>
        <taxon>Streptophyta</taxon>
        <taxon>Embryophyta</taxon>
        <taxon>Tracheophyta</taxon>
        <taxon>Spermatophyta</taxon>
        <taxon>Magnoliopsida</taxon>
        <taxon>eudicotyledons</taxon>
        <taxon>Gunneridae</taxon>
        <taxon>Pentapetalae</taxon>
        <taxon>rosids</taxon>
        <taxon>malvids</taxon>
        <taxon>Brassicales</taxon>
        <taxon>Brassicaceae</taxon>
        <taxon>Brassiceae</taxon>
        <taxon>Brassica</taxon>
    </lineage>
</organism>
<proteinExistence type="predicted"/>
<name>A0ABQ7KX84_BRACM</name>
<evidence type="ECO:0000313" key="2">
    <source>
        <dbReference type="Proteomes" id="UP000823674"/>
    </source>
</evidence>
<sequence length="310" mass="34306">MAPSSNTTPTDPPLTAMMVSPVTSCNLCPLNHCEPSLWGYSQSSFCNLHAAPPQNAETIDQSPTQVVPYLGAWSKRLIFQFCPLNTPPEPSMPHNYIWPQLVQSQIKNSWPSLEDSINLKSSSLAAKSSSFEVAASITKGRRFTSISMGCKGEPGFKEFIIPTKVLQLGPENVGEYVIGQFQCCSAPTGGLTHDVVNHTNFSMFHTKRQDSGLFSNVFGILVTLQNIPTSCYSRLGISQIFSGLGEPMLTHKRKNFPKHIALDEKLDNIFLVDVVYSWIPSTCERFGSLGHKAKMCLHKKEKIPLTNEKR</sequence>
<evidence type="ECO:0000313" key="1">
    <source>
        <dbReference type="EMBL" id="KAG5378095.1"/>
    </source>
</evidence>